<proteinExistence type="predicted"/>
<dbReference type="EMBL" id="CAADFS010000142">
    <property type="protein sequence ID" value="VFK51828.1"/>
    <property type="molecule type" value="Genomic_DNA"/>
</dbReference>
<name>A0A450ZDI9_9GAMM</name>
<evidence type="ECO:0000313" key="1">
    <source>
        <dbReference type="EMBL" id="VFK49260.1"/>
    </source>
</evidence>
<reference evidence="2" key="1">
    <citation type="submission" date="2019-02" db="EMBL/GenBank/DDBJ databases">
        <authorList>
            <person name="Gruber-Vodicka R. H."/>
            <person name="Seah K. B. B."/>
        </authorList>
    </citation>
    <scope>NUCLEOTIDE SEQUENCE</scope>
    <source>
        <strain evidence="2">BECK_BZ123</strain>
        <strain evidence="1">BECK_BZ125</strain>
    </source>
</reference>
<accession>A0A450ZDI9</accession>
<dbReference type="EMBL" id="CAADFT010000168">
    <property type="protein sequence ID" value="VFK49260.1"/>
    <property type="molecule type" value="Genomic_DNA"/>
</dbReference>
<organism evidence="2">
    <name type="scientific">Candidatus Kentrum sp. TC</name>
    <dbReference type="NCBI Taxonomy" id="2126339"/>
    <lineage>
        <taxon>Bacteria</taxon>
        <taxon>Pseudomonadati</taxon>
        <taxon>Pseudomonadota</taxon>
        <taxon>Gammaproteobacteria</taxon>
        <taxon>Candidatus Kentrum</taxon>
    </lineage>
</organism>
<protein>
    <submittedName>
        <fullName evidence="2">Uncharacterized protein</fullName>
    </submittedName>
</protein>
<evidence type="ECO:0000313" key="2">
    <source>
        <dbReference type="EMBL" id="VFK51828.1"/>
    </source>
</evidence>
<dbReference type="AlphaFoldDB" id="A0A450ZDI9"/>
<sequence>MKQKYNFGGNSIKNMVVLEMPLSSLIPRAWITYYIPMGWSIRALLKPFLVRLLPMKETW</sequence>
<gene>
    <name evidence="2" type="ORF">BECKTC1821D_GA0114238_11429</name>
    <name evidence="1" type="ORF">BECKTC1821E_GA0114239_11681</name>
</gene>